<dbReference type="AlphaFoldDB" id="A0A382K3W1"/>
<organism evidence="1">
    <name type="scientific">marine metagenome</name>
    <dbReference type="NCBI Taxonomy" id="408172"/>
    <lineage>
        <taxon>unclassified sequences</taxon>
        <taxon>metagenomes</taxon>
        <taxon>ecological metagenomes</taxon>
    </lineage>
</organism>
<accession>A0A382K3W1</accession>
<protein>
    <submittedName>
        <fullName evidence="1">Uncharacterized protein</fullName>
    </submittedName>
</protein>
<evidence type="ECO:0000313" key="1">
    <source>
        <dbReference type="EMBL" id="SVC18706.1"/>
    </source>
</evidence>
<sequence>PVGKYWQELKVISKTSDSKINEKTIIPVRFVPMVHPNNPFSDEDLN</sequence>
<dbReference type="EMBL" id="UINC01078033">
    <property type="protein sequence ID" value="SVC18706.1"/>
    <property type="molecule type" value="Genomic_DNA"/>
</dbReference>
<gene>
    <name evidence="1" type="ORF">METZ01_LOCUS271560</name>
</gene>
<name>A0A382K3W1_9ZZZZ</name>
<reference evidence="1" key="1">
    <citation type="submission" date="2018-05" db="EMBL/GenBank/DDBJ databases">
        <authorList>
            <person name="Lanie J.A."/>
            <person name="Ng W.-L."/>
            <person name="Kazmierczak K.M."/>
            <person name="Andrzejewski T.M."/>
            <person name="Davidsen T.M."/>
            <person name="Wayne K.J."/>
            <person name="Tettelin H."/>
            <person name="Glass J.I."/>
            <person name="Rusch D."/>
            <person name="Podicherti R."/>
            <person name="Tsui H.-C.T."/>
            <person name="Winkler M.E."/>
        </authorList>
    </citation>
    <scope>NUCLEOTIDE SEQUENCE</scope>
</reference>
<proteinExistence type="predicted"/>
<feature type="non-terminal residue" evidence="1">
    <location>
        <position position="1"/>
    </location>
</feature>